<gene>
    <name evidence="8" type="ORF">SAMN05443428_10643</name>
</gene>
<evidence type="ECO:0000259" key="7">
    <source>
        <dbReference type="PROSITE" id="PS51379"/>
    </source>
</evidence>
<evidence type="ECO:0000256" key="6">
    <source>
        <dbReference type="ARBA" id="ARBA00023014"/>
    </source>
</evidence>
<dbReference type="STRING" id="1147123.SAMN05443428_10643"/>
<dbReference type="PROSITE" id="PS51379">
    <property type="entry name" value="4FE4S_FER_2"/>
    <property type="match status" value="3"/>
</dbReference>
<keyword evidence="4" id="KW-0249">Electron transport</keyword>
<dbReference type="PANTHER" id="PTHR42859:SF10">
    <property type="entry name" value="DIMETHYLSULFOXIDE REDUCTASE CHAIN B"/>
    <property type="match status" value="1"/>
</dbReference>
<feature type="domain" description="4Fe-4S ferredoxin-type" evidence="7">
    <location>
        <begin position="80"/>
        <end position="108"/>
    </location>
</feature>
<dbReference type="GO" id="GO:0051539">
    <property type="term" value="F:4 iron, 4 sulfur cluster binding"/>
    <property type="evidence" value="ECO:0007669"/>
    <property type="project" value="UniProtKB-KW"/>
</dbReference>
<organism evidence="8 9">
    <name type="scientific">Caloramator quimbayensis</name>
    <dbReference type="NCBI Taxonomy" id="1147123"/>
    <lineage>
        <taxon>Bacteria</taxon>
        <taxon>Bacillati</taxon>
        <taxon>Bacillota</taxon>
        <taxon>Clostridia</taxon>
        <taxon>Eubacteriales</taxon>
        <taxon>Clostridiaceae</taxon>
        <taxon>Caloramator</taxon>
    </lineage>
</organism>
<evidence type="ECO:0000256" key="5">
    <source>
        <dbReference type="ARBA" id="ARBA00023004"/>
    </source>
</evidence>
<evidence type="ECO:0000313" key="9">
    <source>
        <dbReference type="Proteomes" id="UP000190105"/>
    </source>
</evidence>
<dbReference type="OrthoDB" id="9810688at2"/>
<dbReference type="PANTHER" id="PTHR42859">
    <property type="entry name" value="OXIDOREDUCTASE"/>
    <property type="match status" value="1"/>
</dbReference>
<keyword evidence="1" id="KW-0813">Transport</keyword>
<keyword evidence="3" id="KW-0479">Metal-binding</keyword>
<keyword evidence="6" id="KW-0411">Iron-sulfur</keyword>
<dbReference type="InterPro" id="IPR050294">
    <property type="entry name" value="RnfB_subfamily"/>
</dbReference>
<evidence type="ECO:0000256" key="4">
    <source>
        <dbReference type="ARBA" id="ARBA00022982"/>
    </source>
</evidence>
<feature type="domain" description="4Fe-4S ferredoxin-type" evidence="7">
    <location>
        <begin position="6"/>
        <end position="36"/>
    </location>
</feature>
<dbReference type="AlphaFoldDB" id="A0A1T4X4T8"/>
<dbReference type="Pfam" id="PF13247">
    <property type="entry name" value="Fer4_11"/>
    <property type="match status" value="1"/>
</dbReference>
<name>A0A1T4X4T8_9CLOT</name>
<keyword evidence="9" id="KW-1185">Reference proteome</keyword>
<proteinExistence type="predicted"/>
<dbReference type="Gene3D" id="3.30.70.20">
    <property type="match status" value="2"/>
</dbReference>
<dbReference type="InterPro" id="IPR017900">
    <property type="entry name" value="4Fe4S_Fe_S_CS"/>
</dbReference>
<sequence length="137" mass="14722">MKVGVVKVITNPKSCQGCRACESICSLYHFNKINPKSTGIKIKELDEYGKFSQTVCQQCADMPCAKACPQNAISRNSYSGAVTIGDNCTGCGECAKVCPINAIEIIQIDGNYRAFKCDLCGGVPQCVSICPRQALGW</sequence>
<protein>
    <submittedName>
        <fullName evidence="8">Fe-S-cluster-containing hydrogenase component 2</fullName>
    </submittedName>
</protein>
<accession>A0A1T4X4T8</accession>
<dbReference type="GO" id="GO:0046872">
    <property type="term" value="F:metal ion binding"/>
    <property type="evidence" value="ECO:0007669"/>
    <property type="project" value="UniProtKB-KW"/>
</dbReference>
<dbReference type="InterPro" id="IPR017896">
    <property type="entry name" value="4Fe4S_Fe-S-bd"/>
</dbReference>
<evidence type="ECO:0000256" key="3">
    <source>
        <dbReference type="ARBA" id="ARBA00022723"/>
    </source>
</evidence>
<reference evidence="9" key="1">
    <citation type="submission" date="2017-02" db="EMBL/GenBank/DDBJ databases">
        <authorList>
            <person name="Varghese N."/>
            <person name="Submissions S."/>
        </authorList>
    </citation>
    <scope>NUCLEOTIDE SEQUENCE [LARGE SCALE GENOMIC DNA]</scope>
    <source>
        <strain evidence="9">USBA 833</strain>
    </source>
</reference>
<dbReference type="Pfam" id="PF12800">
    <property type="entry name" value="Fer4_4"/>
    <property type="match status" value="1"/>
</dbReference>
<dbReference type="RefSeq" id="WP_078696148.1">
    <property type="nucleotide sequence ID" value="NZ_FUYH01000006.1"/>
</dbReference>
<keyword evidence="5" id="KW-0408">Iron</keyword>
<feature type="domain" description="4Fe-4S ferredoxin-type" evidence="7">
    <location>
        <begin position="47"/>
        <end position="78"/>
    </location>
</feature>
<dbReference type="CDD" id="cd10550">
    <property type="entry name" value="DMSOR_beta_like"/>
    <property type="match status" value="1"/>
</dbReference>
<evidence type="ECO:0000256" key="1">
    <source>
        <dbReference type="ARBA" id="ARBA00022448"/>
    </source>
</evidence>
<dbReference type="EMBL" id="FUYH01000006">
    <property type="protein sequence ID" value="SKA84612.1"/>
    <property type="molecule type" value="Genomic_DNA"/>
</dbReference>
<dbReference type="PROSITE" id="PS00198">
    <property type="entry name" value="4FE4S_FER_1"/>
    <property type="match status" value="1"/>
</dbReference>
<evidence type="ECO:0000256" key="2">
    <source>
        <dbReference type="ARBA" id="ARBA00022485"/>
    </source>
</evidence>
<dbReference type="SUPFAM" id="SSF54862">
    <property type="entry name" value="4Fe-4S ferredoxins"/>
    <property type="match status" value="1"/>
</dbReference>
<dbReference type="Proteomes" id="UP000190105">
    <property type="component" value="Unassembled WGS sequence"/>
</dbReference>
<keyword evidence="2" id="KW-0004">4Fe-4S</keyword>
<evidence type="ECO:0000313" key="8">
    <source>
        <dbReference type="EMBL" id="SKA84612.1"/>
    </source>
</evidence>